<accession>A0A2T9ZCV8</accession>
<dbReference type="STRING" id="133381.A0A2T9ZCV8"/>
<dbReference type="AlphaFoldDB" id="A0A2T9ZCV8"/>
<dbReference type="GO" id="GO:0030729">
    <property type="term" value="F:acetoacetate-CoA ligase activity"/>
    <property type="evidence" value="ECO:0007669"/>
    <property type="project" value="InterPro"/>
</dbReference>
<protein>
    <recommendedName>
        <fullName evidence="9">AMP-dependent synthetase/ligase domain-containing protein</fullName>
    </recommendedName>
</protein>
<dbReference type="GO" id="GO:0006629">
    <property type="term" value="P:lipid metabolic process"/>
    <property type="evidence" value="ECO:0007669"/>
    <property type="project" value="InterPro"/>
</dbReference>
<dbReference type="Gene3D" id="3.30.300.30">
    <property type="match status" value="1"/>
</dbReference>
<dbReference type="NCBIfam" id="NF002937">
    <property type="entry name" value="PRK03584.1"/>
    <property type="match status" value="1"/>
</dbReference>
<dbReference type="PANTHER" id="PTHR42921:SF1">
    <property type="entry name" value="ACETOACETYL-COA SYNTHETASE"/>
    <property type="match status" value="1"/>
</dbReference>
<dbReference type="InterPro" id="IPR000873">
    <property type="entry name" value="AMP-dep_synth/lig_dom"/>
</dbReference>
<dbReference type="Pfam" id="PF16177">
    <property type="entry name" value="ACAS_N"/>
    <property type="match status" value="1"/>
</dbReference>
<sequence length="697" mass="78511">MESNTVPQTMWTPKDVKGSAIYKFMQYANQRYGKNMDSYDSLHTWSVTELEEFWGAVWDYCGIKTHTPYTRILDTSKRMDEIPEWFEGVSINFAENVLESRKHSDRVAIYARGEQKHKQVTFRELYSLVSNAAESLQALGVVKGDRVAACITNCAETIILFLACASIGAIWSCAPVEFGVNALVDRFAQITPKVYISLDESTYNGKTTSLVSKNKQVLKQLPSVTQVVIIQNNPSSGDVSKQIPGSITWDQFLQKGRPKETIDYELVSFSYPIFIVFSSGTTGRPKCIAHRTGGYLLMSAKNNKVAGGLTEEDVFFYYTTTGWIMWNSLPGALLCGCSVVTFEGSPLVPKTSVLWDMVDEIKITRFGTSPKYLQSLEDKKYYPKDHHSLESIKSITTTGSPLKPNNYDFVYSKVKKDVFLSSISGGTELAASFVGGISTLPIYKGEIQHMLLGMAVECWDENGNRVVGKSGDLVCTKPFPTMPAFFWGDDEQKTRYKGSYFHRFPGVWFHGDFMKINPKTKGILMLGRSDGTLNPNGVRFGSSDIYNIVESIEEVEDSLVIGQQIDQFERVLLFIKLFDPKNTDIDALKVKIATIIREKLSARHVPEKIISVDRIPYTGNGKKVEIAVKLLLNKMYTAAQEYAQKNPRAQKKEIIEYVKKNVVIDEKTIQSVEDPSSISQFLQMDDLMFRFNIKPKM</sequence>
<keyword evidence="4" id="KW-0067">ATP-binding</keyword>
<dbReference type="PROSITE" id="PS00455">
    <property type="entry name" value="AMP_BINDING"/>
    <property type="match status" value="1"/>
</dbReference>
<dbReference type="InterPro" id="IPR045851">
    <property type="entry name" value="AMP-bd_C_sf"/>
</dbReference>
<evidence type="ECO:0000256" key="2">
    <source>
        <dbReference type="ARBA" id="ARBA00022598"/>
    </source>
</evidence>
<dbReference type="EMBL" id="MBFS01000465">
    <property type="protein sequence ID" value="PVV02433.1"/>
    <property type="molecule type" value="Genomic_DNA"/>
</dbReference>
<dbReference type="InterPro" id="IPR005914">
    <property type="entry name" value="Acac_CoA_synth"/>
</dbReference>
<name>A0A2T9ZCV8_9FUNG</name>
<dbReference type="InterPro" id="IPR032387">
    <property type="entry name" value="ACAS_N"/>
</dbReference>
<keyword evidence="8" id="KW-1185">Reference proteome</keyword>
<evidence type="ECO:0000259" key="5">
    <source>
        <dbReference type="Pfam" id="PF00501"/>
    </source>
</evidence>
<feature type="domain" description="Acetyl-coenzyme A synthetase N-terminal" evidence="6">
    <location>
        <begin position="39"/>
        <end position="97"/>
    </location>
</feature>
<comment type="similarity">
    <text evidence="1">Belongs to the ATP-dependent AMP-binding enzyme family.</text>
</comment>
<reference evidence="7 8" key="1">
    <citation type="journal article" date="2018" name="MBio">
        <title>Comparative Genomics Reveals the Core Gene Toolbox for the Fungus-Insect Symbiosis.</title>
        <authorList>
            <person name="Wang Y."/>
            <person name="Stata M."/>
            <person name="Wang W."/>
            <person name="Stajich J.E."/>
            <person name="White M.M."/>
            <person name="Moncalvo J.M."/>
        </authorList>
    </citation>
    <scope>NUCLEOTIDE SEQUENCE [LARGE SCALE GENOMIC DNA]</scope>
    <source>
        <strain evidence="7 8">SC-DP-2</strain>
    </source>
</reference>
<dbReference type="Proteomes" id="UP000245609">
    <property type="component" value="Unassembled WGS sequence"/>
</dbReference>
<dbReference type="NCBIfam" id="TIGR01217">
    <property type="entry name" value="ac_ac_CoA_syn"/>
    <property type="match status" value="1"/>
</dbReference>
<dbReference type="PANTHER" id="PTHR42921">
    <property type="entry name" value="ACETOACETYL-COA SYNTHETASE"/>
    <property type="match status" value="1"/>
</dbReference>
<evidence type="ECO:0008006" key="9">
    <source>
        <dbReference type="Google" id="ProtNLM"/>
    </source>
</evidence>
<gene>
    <name evidence="7" type="ORF">BB560_003109</name>
</gene>
<evidence type="ECO:0000259" key="6">
    <source>
        <dbReference type="Pfam" id="PF16177"/>
    </source>
</evidence>
<evidence type="ECO:0000256" key="1">
    <source>
        <dbReference type="ARBA" id="ARBA00006432"/>
    </source>
</evidence>
<feature type="domain" description="AMP-dependent synthetase/ligase" evidence="5">
    <location>
        <begin position="101"/>
        <end position="478"/>
    </location>
</feature>
<comment type="caution">
    <text evidence="7">The sequence shown here is derived from an EMBL/GenBank/DDBJ whole genome shotgun (WGS) entry which is preliminary data.</text>
</comment>
<dbReference type="Pfam" id="PF00501">
    <property type="entry name" value="AMP-binding"/>
    <property type="match status" value="1"/>
</dbReference>
<dbReference type="GO" id="GO:0005524">
    <property type="term" value="F:ATP binding"/>
    <property type="evidence" value="ECO:0007669"/>
    <property type="project" value="UniProtKB-KW"/>
</dbReference>
<organism evidence="7 8">
    <name type="scientific">Smittium megazygosporum</name>
    <dbReference type="NCBI Taxonomy" id="133381"/>
    <lineage>
        <taxon>Eukaryota</taxon>
        <taxon>Fungi</taxon>
        <taxon>Fungi incertae sedis</taxon>
        <taxon>Zoopagomycota</taxon>
        <taxon>Kickxellomycotina</taxon>
        <taxon>Harpellomycetes</taxon>
        <taxon>Harpellales</taxon>
        <taxon>Legeriomycetaceae</taxon>
        <taxon>Smittium</taxon>
    </lineage>
</organism>
<evidence type="ECO:0000256" key="3">
    <source>
        <dbReference type="ARBA" id="ARBA00022741"/>
    </source>
</evidence>
<evidence type="ECO:0000313" key="7">
    <source>
        <dbReference type="EMBL" id="PVV02433.1"/>
    </source>
</evidence>
<proteinExistence type="inferred from homology"/>
<evidence type="ECO:0000256" key="4">
    <source>
        <dbReference type="ARBA" id="ARBA00022840"/>
    </source>
</evidence>
<keyword evidence="2" id="KW-0436">Ligase</keyword>
<keyword evidence="3" id="KW-0547">Nucleotide-binding</keyword>
<evidence type="ECO:0000313" key="8">
    <source>
        <dbReference type="Proteomes" id="UP000245609"/>
    </source>
</evidence>
<dbReference type="InterPro" id="IPR020845">
    <property type="entry name" value="AMP-binding_CS"/>
</dbReference>
<dbReference type="OrthoDB" id="10253869at2759"/>
<dbReference type="InterPro" id="IPR042099">
    <property type="entry name" value="ANL_N_sf"/>
</dbReference>
<dbReference type="Gene3D" id="3.40.50.12780">
    <property type="entry name" value="N-terminal domain of ligase-like"/>
    <property type="match status" value="1"/>
</dbReference>
<dbReference type="SUPFAM" id="SSF56801">
    <property type="entry name" value="Acetyl-CoA synthetase-like"/>
    <property type="match status" value="1"/>
</dbReference>